<protein>
    <submittedName>
        <fullName evidence="1">Phosphoribosylformylglycinamidine synthase 1 family protein</fullName>
    </submittedName>
</protein>
<dbReference type="AlphaFoldDB" id="H1LH97"/>
<proteinExistence type="predicted"/>
<accession>H1LH97</accession>
<comment type="caution">
    <text evidence="1">The sequence shown here is derived from an EMBL/GenBank/DDBJ whole genome shotgun (WGS) entry which is preliminary data.</text>
</comment>
<dbReference type="SUPFAM" id="SSF52317">
    <property type="entry name" value="Class I glutamine amidotransferase-like"/>
    <property type="match status" value="1"/>
</dbReference>
<dbReference type="STRING" id="797516.HMPREF9104_01987"/>
<dbReference type="EMBL" id="AGRJ01000174">
    <property type="protein sequence ID" value="EHO50522.1"/>
    <property type="molecule type" value="Genomic_DNA"/>
</dbReference>
<dbReference type="HOGENOM" id="CLU_3291532_0_0_9"/>
<organism evidence="1 2">
    <name type="scientific">Lentilactobacillus kisonensis F0435</name>
    <dbReference type="NCBI Taxonomy" id="797516"/>
    <lineage>
        <taxon>Bacteria</taxon>
        <taxon>Bacillati</taxon>
        <taxon>Bacillota</taxon>
        <taxon>Bacilli</taxon>
        <taxon>Lactobacillales</taxon>
        <taxon>Lactobacillaceae</taxon>
        <taxon>Lentilactobacillus</taxon>
    </lineage>
</organism>
<dbReference type="InterPro" id="IPR029062">
    <property type="entry name" value="Class_I_gatase-like"/>
</dbReference>
<evidence type="ECO:0000313" key="2">
    <source>
        <dbReference type="Proteomes" id="UP000005025"/>
    </source>
</evidence>
<dbReference type="Gene3D" id="3.40.50.880">
    <property type="match status" value="1"/>
</dbReference>
<dbReference type="PATRIC" id="fig|797516.3.peg.1778"/>
<reference evidence="1 2" key="1">
    <citation type="submission" date="2011-09" db="EMBL/GenBank/DDBJ databases">
        <authorList>
            <person name="Weinstock G."/>
            <person name="Sodergren E."/>
            <person name="Clifton S."/>
            <person name="Fulton L."/>
            <person name="Fulton B."/>
            <person name="Courtney L."/>
            <person name="Fronick C."/>
            <person name="Harrison M."/>
            <person name="Strong C."/>
            <person name="Farmer C."/>
            <person name="Delahaunty K."/>
            <person name="Markovic C."/>
            <person name="Hall O."/>
            <person name="Minx P."/>
            <person name="Tomlinson C."/>
            <person name="Mitreva M."/>
            <person name="Hou S."/>
            <person name="Chen J."/>
            <person name="Wollam A."/>
            <person name="Pepin K.H."/>
            <person name="Johnson M."/>
            <person name="Bhonagiri V."/>
            <person name="Zhang X."/>
            <person name="Suruliraj S."/>
            <person name="Warren W."/>
            <person name="Chinwalla A."/>
            <person name="Mardis E.R."/>
            <person name="Wilson R.K."/>
        </authorList>
    </citation>
    <scope>NUCLEOTIDE SEQUENCE [LARGE SCALE GENOMIC DNA]</scope>
    <source>
        <strain evidence="1 2">F0435</strain>
    </source>
</reference>
<gene>
    <name evidence="1" type="ORF">HMPREF9104_01987</name>
</gene>
<evidence type="ECO:0000313" key="1">
    <source>
        <dbReference type="EMBL" id="EHO50522.1"/>
    </source>
</evidence>
<name>H1LH97_9LACO</name>
<sequence length="40" mass="4441">MLGMMPHPERAVEDILGSDDGKGVFQSIVKHIKSRGVIYE</sequence>
<dbReference type="Proteomes" id="UP000005025">
    <property type="component" value="Unassembled WGS sequence"/>
</dbReference>